<comment type="caution">
    <text evidence="2">The sequence shown here is derived from an EMBL/GenBank/DDBJ whole genome shotgun (WGS) entry which is preliminary data.</text>
</comment>
<evidence type="ECO:0000256" key="1">
    <source>
        <dbReference type="SAM" id="MobiDB-lite"/>
    </source>
</evidence>
<dbReference type="Proteomes" id="UP000646426">
    <property type="component" value="Unassembled WGS sequence"/>
</dbReference>
<sequence length="69" mass="7530">MTRPQSPLQDPIGAVEPGFADLPAFLAARKPHDAIQSDPQARLEASPADARVYDSERLPTGRRTRPGEH</sequence>
<name>A0A918SWM5_9GAMM</name>
<protein>
    <submittedName>
        <fullName evidence="2">Uncharacterized protein</fullName>
    </submittedName>
</protein>
<accession>A0A918SWM5</accession>
<gene>
    <name evidence="2" type="ORF">GCM10007067_06700</name>
</gene>
<dbReference type="RefSeq" id="WP_189453295.1">
    <property type="nucleotide sequence ID" value="NZ_BMYD01000001.1"/>
</dbReference>
<feature type="compositionally biased region" description="Basic and acidic residues" evidence="1">
    <location>
        <begin position="51"/>
        <end position="69"/>
    </location>
</feature>
<proteinExistence type="predicted"/>
<dbReference type="EMBL" id="BMYD01000001">
    <property type="protein sequence ID" value="GHA72774.1"/>
    <property type="molecule type" value="Genomic_DNA"/>
</dbReference>
<reference evidence="2" key="2">
    <citation type="submission" date="2020-09" db="EMBL/GenBank/DDBJ databases">
        <authorList>
            <person name="Sun Q."/>
            <person name="Kim S."/>
        </authorList>
    </citation>
    <scope>NUCLEOTIDE SEQUENCE</scope>
    <source>
        <strain evidence="2">KCTC 23077</strain>
    </source>
</reference>
<evidence type="ECO:0000313" key="2">
    <source>
        <dbReference type="EMBL" id="GHA72774.1"/>
    </source>
</evidence>
<evidence type="ECO:0000313" key="3">
    <source>
        <dbReference type="Proteomes" id="UP000646426"/>
    </source>
</evidence>
<feature type="region of interest" description="Disordered" evidence="1">
    <location>
        <begin position="31"/>
        <end position="69"/>
    </location>
</feature>
<keyword evidence="3" id="KW-1185">Reference proteome</keyword>
<dbReference type="AlphaFoldDB" id="A0A918SWM5"/>
<organism evidence="2 3">
    <name type="scientific">Cognatilysobacter bugurensis</name>
    <dbReference type="NCBI Taxonomy" id="543356"/>
    <lineage>
        <taxon>Bacteria</taxon>
        <taxon>Pseudomonadati</taxon>
        <taxon>Pseudomonadota</taxon>
        <taxon>Gammaproteobacteria</taxon>
        <taxon>Lysobacterales</taxon>
        <taxon>Lysobacteraceae</taxon>
        <taxon>Cognatilysobacter</taxon>
    </lineage>
</organism>
<reference evidence="2" key="1">
    <citation type="journal article" date="2014" name="Int. J. Syst. Evol. Microbiol.">
        <title>Complete genome sequence of Corynebacterium casei LMG S-19264T (=DSM 44701T), isolated from a smear-ripened cheese.</title>
        <authorList>
            <consortium name="US DOE Joint Genome Institute (JGI-PGF)"/>
            <person name="Walter F."/>
            <person name="Albersmeier A."/>
            <person name="Kalinowski J."/>
            <person name="Ruckert C."/>
        </authorList>
    </citation>
    <scope>NUCLEOTIDE SEQUENCE</scope>
    <source>
        <strain evidence="2">KCTC 23077</strain>
    </source>
</reference>